<feature type="transmembrane region" description="Helical" evidence="6">
    <location>
        <begin position="331"/>
        <end position="348"/>
    </location>
</feature>
<evidence type="ECO:0000313" key="9">
    <source>
        <dbReference type="Proteomes" id="UP000887577"/>
    </source>
</evidence>
<protein>
    <recommendedName>
        <fullName evidence="6">Pecanex-like protein</fullName>
    </recommendedName>
</protein>
<accession>A0A914YX37</accession>
<evidence type="ECO:0000256" key="5">
    <source>
        <dbReference type="ARBA" id="ARBA00023136"/>
    </source>
</evidence>
<dbReference type="GO" id="GO:0016020">
    <property type="term" value="C:membrane"/>
    <property type="evidence" value="ECO:0007669"/>
    <property type="project" value="UniProtKB-SubCell"/>
</dbReference>
<dbReference type="WBParaSite" id="PSU_v2.g2643.t1">
    <property type="protein sequence ID" value="PSU_v2.g2643.t1"/>
    <property type="gene ID" value="PSU_v2.g2643"/>
</dbReference>
<proteinExistence type="inferred from homology"/>
<feature type="transmembrane region" description="Helical" evidence="6">
    <location>
        <begin position="357"/>
        <end position="377"/>
    </location>
</feature>
<evidence type="ECO:0000256" key="2">
    <source>
        <dbReference type="ARBA" id="ARBA00010170"/>
    </source>
</evidence>
<keyword evidence="5 6" id="KW-0472">Membrane</keyword>
<dbReference type="InterPro" id="IPR039797">
    <property type="entry name" value="Pecanex"/>
</dbReference>
<evidence type="ECO:0000256" key="7">
    <source>
        <dbReference type="SAM" id="MobiDB-lite"/>
    </source>
</evidence>
<dbReference type="GO" id="GO:0005783">
    <property type="term" value="C:endoplasmic reticulum"/>
    <property type="evidence" value="ECO:0007669"/>
    <property type="project" value="TreeGrafter"/>
</dbReference>
<evidence type="ECO:0000259" key="8">
    <source>
        <dbReference type="Pfam" id="PF05041"/>
    </source>
</evidence>
<dbReference type="AlphaFoldDB" id="A0A914YX37"/>
<feature type="transmembrane region" description="Helical" evidence="6">
    <location>
        <begin position="74"/>
        <end position="100"/>
    </location>
</feature>
<feature type="transmembrane region" description="Helical" evidence="6">
    <location>
        <begin position="298"/>
        <end position="319"/>
    </location>
</feature>
<feature type="region of interest" description="Disordered" evidence="7">
    <location>
        <begin position="188"/>
        <end position="207"/>
    </location>
</feature>
<evidence type="ECO:0000313" key="10">
    <source>
        <dbReference type="WBParaSite" id="PSU_v2.g2643.t1"/>
    </source>
</evidence>
<feature type="transmembrane region" description="Helical" evidence="6">
    <location>
        <begin position="112"/>
        <end position="130"/>
    </location>
</feature>
<feature type="domain" description="Pecanex C-terminal" evidence="8">
    <location>
        <begin position="762"/>
        <end position="915"/>
    </location>
</feature>
<sequence>MNQKNIGLLQGWTWNPYNLEQPKMFTIISDIRDFFAFAILFLPTAFTIGLLPQITTLCMHIIEQIDMHFFGATASFSLFSATIAFCRSLSAVTFLTIIGYSAFYFDSHSTQNTFFSAFLAVIISMAYILSRWSSNPLFLSILFRDLMPWNLASCFSLTSTEEEENLRPESQATTTEKLNKKPTNNTLNVGNIGAAGTTPATTERKPTSISQSISNEIEENIVEATAAAAATSPKPATKNIMGGFKNVDPLPELLRNTLAIRVYSDLLFTVVNTLAVFALHCTSVFSATQPYFEARPSFSFSSILYPLLIASYMTNYAWILPFPLQYLPDPALAWISVPMSALFSFRISRTAYAQTQLLYIPLTGAFVLSQIGKPIFLPPESRIPLPPGTASTYLNAPEIYLTPLLMLYLFAAIWPKIQELTLKLNFVLAYIAPWQISWGSAFHAFAQPFSLPHSGMILIQAAFSSLISAPLNPFLGSSFFIMSYVRPVKFWEKDYNTKRVDHSNLRLSSQLDRGPMMDDSNLNAIFYEHLTRSLQQSLAGDLLLGRWASTVHPGDCFILASLYLNCLVHIIEVGNGFVTFQVRGLEFRGTYCHQREVEAISEELNDGGGFCCCTVGSAPGLLSINNMFALRWLAWEVTASKYIIDGYSITDNSAVNLLQVHELRRLLVSLYVKCIIYYSLTSSSFDKWIINDSVLKALEPIIQQKGYVDSDQMFCAANDEDFDISVMGISKQNFIELYGSWIQHCLEKRISRNPNEVYLSDTEHSQIVTAFCFALSILGRRTLGAAAYNRHANAAESFLFGLHALFKGDLRVTSSLDEWVCCDPDILSTVISPAVRMALKLHQDHFAADFDEISQLYERIEHYQTVLFISHEHDPAWRQAIISNTPSLLALRHMYDDGQDDYKIIMLNKMHLNMR</sequence>
<evidence type="ECO:0000256" key="1">
    <source>
        <dbReference type="ARBA" id="ARBA00004141"/>
    </source>
</evidence>
<evidence type="ECO:0000256" key="3">
    <source>
        <dbReference type="ARBA" id="ARBA00022692"/>
    </source>
</evidence>
<feature type="region of interest" description="Disordered" evidence="7">
    <location>
        <begin position="162"/>
        <end position="183"/>
    </location>
</feature>
<keyword evidence="4 6" id="KW-1133">Transmembrane helix</keyword>
<evidence type="ECO:0000256" key="4">
    <source>
        <dbReference type="ARBA" id="ARBA00022989"/>
    </source>
</evidence>
<comment type="similarity">
    <text evidence="2 6">Belongs to the pecanex family.</text>
</comment>
<feature type="compositionally biased region" description="Low complexity" evidence="7">
    <location>
        <begin position="173"/>
        <end position="183"/>
    </location>
</feature>
<reference evidence="10" key="1">
    <citation type="submission" date="2022-11" db="UniProtKB">
        <authorList>
            <consortium name="WormBaseParasite"/>
        </authorList>
    </citation>
    <scope>IDENTIFICATION</scope>
</reference>
<dbReference type="PANTHER" id="PTHR12372">
    <property type="entry name" value="PECANEX"/>
    <property type="match status" value="1"/>
</dbReference>
<name>A0A914YX37_9BILA</name>
<keyword evidence="9" id="KW-1185">Reference proteome</keyword>
<feature type="transmembrane region" description="Helical" evidence="6">
    <location>
        <begin position="426"/>
        <end position="445"/>
    </location>
</feature>
<comment type="subcellular location">
    <subcellularLocation>
        <location evidence="1 6">Membrane</location>
        <topology evidence="1 6">Multi-pass membrane protein</topology>
    </subcellularLocation>
</comment>
<dbReference type="Pfam" id="PF05041">
    <property type="entry name" value="Pecanex_C"/>
    <property type="match status" value="1"/>
</dbReference>
<evidence type="ECO:0000256" key="6">
    <source>
        <dbReference type="RuleBase" id="RU367089"/>
    </source>
</evidence>
<feature type="transmembrane region" description="Helical" evidence="6">
    <location>
        <begin position="34"/>
        <end position="62"/>
    </location>
</feature>
<dbReference type="InterPro" id="IPR007735">
    <property type="entry name" value="Pecanex_C"/>
</dbReference>
<feature type="transmembrane region" description="Helical" evidence="6">
    <location>
        <begin position="266"/>
        <end position="286"/>
    </location>
</feature>
<organism evidence="9 10">
    <name type="scientific">Panagrolaimus superbus</name>
    <dbReference type="NCBI Taxonomy" id="310955"/>
    <lineage>
        <taxon>Eukaryota</taxon>
        <taxon>Metazoa</taxon>
        <taxon>Ecdysozoa</taxon>
        <taxon>Nematoda</taxon>
        <taxon>Chromadorea</taxon>
        <taxon>Rhabditida</taxon>
        <taxon>Tylenchina</taxon>
        <taxon>Panagrolaimomorpha</taxon>
        <taxon>Panagrolaimoidea</taxon>
        <taxon>Panagrolaimidae</taxon>
        <taxon>Panagrolaimus</taxon>
    </lineage>
</organism>
<keyword evidence="3 6" id="KW-0812">Transmembrane</keyword>
<feature type="transmembrane region" description="Helical" evidence="6">
    <location>
        <begin position="397"/>
        <end position="414"/>
    </location>
</feature>
<dbReference type="Proteomes" id="UP000887577">
    <property type="component" value="Unplaced"/>
</dbReference>
<dbReference type="PANTHER" id="PTHR12372:SF7">
    <property type="entry name" value="PROTEIN PECANEX"/>
    <property type="match status" value="1"/>
</dbReference>
<dbReference type="GO" id="GO:0007029">
    <property type="term" value="P:endoplasmic reticulum organization"/>
    <property type="evidence" value="ECO:0007669"/>
    <property type="project" value="TreeGrafter"/>
</dbReference>